<keyword evidence="1" id="KW-0391">Immunity</keyword>
<protein>
    <recommendedName>
        <fullName evidence="4">Immunoglobulin V-set domain-containing protein</fullName>
    </recommendedName>
</protein>
<dbReference type="InterPro" id="IPR036179">
    <property type="entry name" value="Ig-like_dom_sf"/>
</dbReference>
<dbReference type="PANTHER" id="PTHR23266">
    <property type="entry name" value="IMMUNOGLOBULIN HEAVY CHAIN"/>
    <property type="match status" value="1"/>
</dbReference>
<evidence type="ECO:0000259" key="4">
    <source>
        <dbReference type="SMART" id="SM00406"/>
    </source>
</evidence>
<reference evidence="5" key="1">
    <citation type="submission" date="2025-08" db="UniProtKB">
        <authorList>
            <consortium name="Ensembl"/>
        </authorList>
    </citation>
    <scope>IDENTIFICATION</scope>
</reference>
<evidence type="ECO:0000313" key="6">
    <source>
        <dbReference type="Proteomes" id="UP000694559"/>
    </source>
</evidence>
<organism evidence="5 6">
    <name type="scientific">Naja naja</name>
    <name type="common">Indian cobra</name>
    <dbReference type="NCBI Taxonomy" id="35670"/>
    <lineage>
        <taxon>Eukaryota</taxon>
        <taxon>Metazoa</taxon>
        <taxon>Chordata</taxon>
        <taxon>Craniata</taxon>
        <taxon>Vertebrata</taxon>
        <taxon>Euteleostomi</taxon>
        <taxon>Lepidosauria</taxon>
        <taxon>Squamata</taxon>
        <taxon>Bifurcata</taxon>
        <taxon>Unidentata</taxon>
        <taxon>Episquamata</taxon>
        <taxon>Toxicofera</taxon>
        <taxon>Serpentes</taxon>
        <taxon>Colubroidea</taxon>
        <taxon>Elapidae</taxon>
        <taxon>Elapinae</taxon>
        <taxon>Naja</taxon>
    </lineage>
</organism>
<dbReference type="Gene3D" id="2.60.40.10">
    <property type="entry name" value="Immunoglobulins"/>
    <property type="match status" value="1"/>
</dbReference>
<dbReference type="GO" id="GO:0002250">
    <property type="term" value="P:adaptive immune response"/>
    <property type="evidence" value="ECO:0007669"/>
    <property type="project" value="UniProtKB-KW"/>
</dbReference>
<keyword evidence="2" id="KW-1064">Adaptive immunity</keyword>
<dbReference type="Proteomes" id="UP000694559">
    <property type="component" value="Unplaced"/>
</dbReference>
<evidence type="ECO:0000256" key="1">
    <source>
        <dbReference type="ARBA" id="ARBA00022859"/>
    </source>
</evidence>
<sequence>SRWQCCVSFPTFTSLPCRIITTMYRFLSLLKIKKKTSKTISLHKKEKGKPLEWLVYYHIPKQSGYSPTIQGRVTASKDSSNFYLQMNELKREDTAAYYCTAKIHNIGKEL</sequence>
<reference evidence="5" key="2">
    <citation type="submission" date="2025-09" db="UniProtKB">
        <authorList>
            <consortium name="Ensembl"/>
        </authorList>
    </citation>
    <scope>IDENTIFICATION</scope>
</reference>
<dbReference type="SMART" id="SM00406">
    <property type="entry name" value="IGv"/>
    <property type="match status" value="1"/>
</dbReference>
<dbReference type="Ensembl" id="ENSNNAT00000009660.1">
    <property type="protein sequence ID" value="ENSNNAP00000009210.1"/>
    <property type="gene ID" value="ENSNNAG00000006186.1"/>
</dbReference>
<name>A0A8C6X5G2_NAJNA</name>
<dbReference type="GO" id="GO:0019814">
    <property type="term" value="C:immunoglobulin complex"/>
    <property type="evidence" value="ECO:0007669"/>
    <property type="project" value="UniProtKB-KW"/>
</dbReference>
<feature type="domain" description="Immunoglobulin V-set" evidence="4">
    <location>
        <begin position="12"/>
        <end position="101"/>
    </location>
</feature>
<dbReference type="SUPFAM" id="SSF48726">
    <property type="entry name" value="Immunoglobulin"/>
    <property type="match status" value="1"/>
</dbReference>
<proteinExistence type="predicted"/>
<dbReference type="InterPro" id="IPR050199">
    <property type="entry name" value="IgHV"/>
</dbReference>
<dbReference type="GO" id="GO:0005576">
    <property type="term" value="C:extracellular region"/>
    <property type="evidence" value="ECO:0007669"/>
    <property type="project" value="UniProtKB-ARBA"/>
</dbReference>
<dbReference type="InterPro" id="IPR013783">
    <property type="entry name" value="Ig-like_fold"/>
</dbReference>
<dbReference type="GeneTree" id="ENSGT01120000273818"/>
<accession>A0A8C6X5G2</accession>
<keyword evidence="6" id="KW-1185">Reference proteome</keyword>
<evidence type="ECO:0000256" key="3">
    <source>
        <dbReference type="ARBA" id="ARBA00043265"/>
    </source>
</evidence>
<evidence type="ECO:0000313" key="5">
    <source>
        <dbReference type="Ensembl" id="ENSNNAP00000009210.1"/>
    </source>
</evidence>
<dbReference type="InterPro" id="IPR013106">
    <property type="entry name" value="Ig_V-set"/>
</dbReference>
<evidence type="ECO:0000256" key="2">
    <source>
        <dbReference type="ARBA" id="ARBA00023130"/>
    </source>
</evidence>
<keyword evidence="3" id="KW-1280">Immunoglobulin</keyword>
<dbReference type="AlphaFoldDB" id="A0A8C6X5G2"/>
<dbReference type="Pfam" id="PF07686">
    <property type="entry name" value="V-set"/>
    <property type="match status" value="1"/>
</dbReference>